<feature type="compositionally biased region" description="Basic and acidic residues" evidence="1">
    <location>
        <begin position="537"/>
        <end position="549"/>
    </location>
</feature>
<sequence>MAFSLLSWCRHRSIQASRRLKRPYSLTDEAFLKDADAAALQKRLESAIGFLQEAVLLPIDKRLPGRPFEFDMAVFPCKPTVLMIGNHSSGKSTFINRMMGVQVQETGVAPTDDGFTILERSEEHEQFEDGPTLTGCSENKAFRELQRFGRSFLGHCRRKRMVLPKDAELPYGLQLVDTPGMIDLPGNNQTSSKARGYNFVEVVRWWAKRSDLILLLFDPDKPGTTGETLEVLTKSLAGLDHKFLVVLNKVDQLDNNVDFARAFGTLGWALSKVIPQKDIPMVWTMYNERNGSKRPPHENELPLEAFAANRNAVVREVLRAKVRHWDNIVTSLEECLRQSDMLSRMCNKVRESAKQQISRAWRGAALMLSLPFFVAAFIGHGRFSGGLATAWSQGSGVVSLLSQLAVLCVLLCFVVLGLTLDQLRQFDRIQMSHGGLDTMFESVYHDIFIHTGGEDLRVRWATVRPLLEAMLKSVKSPTQLPLIESWELDRIAEILEEDIWYLRQVAKRLRPAEPKMPEGHPPRGVAPTEPVAAVGRPEAKRREGREAREANQAAQAAQAVEAGVTGCEEAPCQTLRGELQLTGLEVERDLPEAMRSFQAAADVGDPEAQYALGVLFANLLEDDPEELHKNEGLSVLYLYAASVVKHHGALMAPWAEHSEGLSVPKSCSTAALNYIEVAREVAEVYSAGMPQAVELVRLGVESDRQQMSFSKLGFLEIAASGDANVAAAVGKRYLLGIDGFAQDFSRAKTFLHTAIQQQHPGARGLLGPSA</sequence>
<feature type="domain" description="Dynamin N-terminal" evidence="3">
    <location>
        <begin position="81"/>
        <end position="250"/>
    </location>
</feature>
<dbReference type="Gene3D" id="3.40.50.300">
    <property type="entry name" value="P-loop containing nucleotide triphosphate hydrolases"/>
    <property type="match status" value="1"/>
</dbReference>
<dbReference type="InterPro" id="IPR011990">
    <property type="entry name" value="TPR-like_helical_dom_sf"/>
</dbReference>
<protein>
    <submittedName>
        <fullName evidence="4">EH domain-containing protein 4 (Hepatocellular carcinoma-associated protein 10/11) (PAST homolog 4)</fullName>
    </submittedName>
</protein>
<evidence type="ECO:0000313" key="5">
    <source>
        <dbReference type="Proteomes" id="UP001642464"/>
    </source>
</evidence>
<evidence type="ECO:0000256" key="1">
    <source>
        <dbReference type="SAM" id="MobiDB-lite"/>
    </source>
</evidence>
<dbReference type="SMART" id="SM00671">
    <property type="entry name" value="SEL1"/>
    <property type="match status" value="3"/>
</dbReference>
<dbReference type="InterPro" id="IPR045063">
    <property type="entry name" value="Dynamin_N"/>
</dbReference>
<dbReference type="InterPro" id="IPR051943">
    <property type="entry name" value="TRAFAC_Dynamin-like_GTPase"/>
</dbReference>
<organism evidence="4 5">
    <name type="scientific">Durusdinium trenchii</name>
    <dbReference type="NCBI Taxonomy" id="1381693"/>
    <lineage>
        <taxon>Eukaryota</taxon>
        <taxon>Sar</taxon>
        <taxon>Alveolata</taxon>
        <taxon>Dinophyceae</taxon>
        <taxon>Suessiales</taxon>
        <taxon>Symbiodiniaceae</taxon>
        <taxon>Durusdinium</taxon>
    </lineage>
</organism>
<evidence type="ECO:0000259" key="3">
    <source>
        <dbReference type="Pfam" id="PF00350"/>
    </source>
</evidence>
<feature type="region of interest" description="Disordered" evidence="1">
    <location>
        <begin position="534"/>
        <end position="554"/>
    </location>
</feature>
<dbReference type="Proteomes" id="UP001642464">
    <property type="component" value="Unassembled WGS sequence"/>
</dbReference>
<dbReference type="PANTHER" id="PTHR43681">
    <property type="entry name" value="TRANSMEMBRANE GTPASE FZO"/>
    <property type="match status" value="1"/>
</dbReference>
<dbReference type="SUPFAM" id="SSF81901">
    <property type="entry name" value="HCP-like"/>
    <property type="match status" value="1"/>
</dbReference>
<gene>
    <name evidence="4" type="ORF">SCF082_LOCUS992</name>
</gene>
<dbReference type="EMBL" id="CAXAMM010000447">
    <property type="protein sequence ID" value="CAK8987484.1"/>
    <property type="molecule type" value="Genomic_DNA"/>
</dbReference>
<keyword evidence="2" id="KW-0472">Membrane</keyword>
<dbReference type="InterPro" id="IPR006597">
    <property type="entry name" value="Sel1-like"/>
</dbReference>
<evidence type="ECO:0000313" key="4">
    <source>
        <dbReference type="EMBL" id="CAK8987484.1"/>
    </source>
</evidence>
<keyword evidence="2" id="KW-0812">Transmembrane</keyword>
<reference evidence="4 5" key="1">
    <citation type="submission" date="2024-02" db="EMBL/GenBank/DDBJ databases">
        <authorList>
            <person name="Chen Y."/>
            <person name="Shah S."/>
            <person name="Dougan E. K."/>
            <person name="Thang M."/>
            <person name="Chan C."/>
        </authorList>
    </citation>
    <scope>NUCLEOTIDE SEQUENCE [LARGE SCALE GENOMIC DNA]</scope>
</reference>
<keyword evidence="5" id="KW-1185">Reference proteome</keyword>
<dbReference type="SUPFAM" id="SSF52540">
    <property type="entry name" value="P-loop containing nucleoside triphosphate hydrolases"/>
    <property type="match status" value="1"/>
</dbReference>
<dbReference type="Gene3D" id="1.25.40.10">
    <property type="entry name" value="Tetratricopeptide repeat domain"/>
    <property type="match status" value="1"/>
</dbReference>
<dbReference type="PANTHER" id="PTHR43681:SF1">
    <property type="entry name" value="SARCALUMENIN"/>
    <property type="match status" value="1"/>
</dbReference>
<proteinExistence type="predicted"/>
<dbReference type="InterPro" id="IPR027417">
    <property type="entry name" value="P-loop_NTPase"/>
</dbReference>
<evidence type="ECO:0000256" key="2">
    <source>
        <dbReference type="SAM" id="Phobius"/>
    </source>
</evidence>
<name>A0ABP0HEB1_9DINO</name>
<accession>A0ABP0HEB1</accession>
<feature type="transmembrane region" description="Helical" evidence="2">
    <location>
        <begin position="360"/>
        <end position="380"/>
    </location>
</feature>
<dbReference type="Pfam" id="PF00350">
    <property type="entry name" value="Dynamin_N"/>
    <property type="match status" value="1"/>
</dbReference>
<comment type="caution">
    <text evidence="4">The sequence shown here is derived from an EMBL/GenBank/DDBJ whole genome shotgun (WGS) entry which is preliminary data.</text>
</comment>
<feature type="transmembrane region" description="Helical" evidence="2">
    <location>
        <begin position="400"/>
        <end position="420"/>
    </location>
</feature>
<keyword evidence="2" id="KW-1133">Transmembrane helix</keyword>